<feature type="compositionally biased region" description="Polar residues" evidence="1">
    <location>
        <begin position="234"/>
        <end position="243"/>
    </location>
</feature>
<feature type="compositionally biased region" description="Polar residues" evidence="1">
    <location>
        <begin position="21"/>
        <end position="31"/>
    </location>
</feature>
<feature type="compositionally biased region" description="Acidic residues" evidence="1">
    <location>
        <begin position="107"/>
        <end position="125"/>
    </location>
</feature>
<comment type="caution">
    <text evidence="2">The sequence shown here is derived from an EMBL/GenBank/DDBJ whole genome shotgun (WGS) entry which is preliminary data.</text>
</comment>
<feature type="region of interest" description="Disordered" evidence="1">
    <location>
        <begin position="1"/>
        <end position="82"/>
    </location>
</feature>
<feature type="region of interest" description="Disordered" evidence="1">
    <location>
        <begin position="222"/>
        <end position="276"/>
    </location>
</feature>
<dbReference type="Proteomes" id="UP001305779">
    <property type="component" value="Unassembled WGS sequence"/>
</dbReference>
<keyword evidence="3" id="KW-1185">Reference proteome</keyword>
<feature type="region of interest" description="Disordered" evidence="1">
    <location>
        <begin position="355"/>
        <end position="412"/>
    </location>
</feature>
<sequence length="691" mass="75381">MQLLQNQRKLPNGSPKMAPMSSRQTKTNVNTIAHGARTGDAVSDDSDDGDDEGDNSSDDDDENDEPHGFALSGPARIGNGAASRLAGLSPADADMFDDQAIAGAQQIDEEDYDGIDAISDEDESAADEREKNILRSAEKDLIAEFERNERPRTATAVTNEISDLSLADDLALERRTSVQSEDSSIFEDLDLDFNQDPFQGLSTGDRLYRDMMNDAEGFMNEDMSLWRTEDQSRENSAPSSVTQKRVRFDDRASSRTSSMSSEEDSGNHFPDLFDGNDDPLLRHAMFMADGVVEPIYDNESVYDFEDEFERQAYEIDEEESDSHSDQSDFSSDSDDGDTTDEEDPEVLVARVKAMRNASGNASTPASTPNSEPSTPVPTKRPSALARAKTTNGRLSNSKTNDGRPKMGTFQRDPTKARVEIDARGSGVTVECPLNIPESERAHWERARKAIGSRDGSPSGTITCVRTTPRTASSIPKRPLTARSTLGTMFDGNLDFLRNNDEWGIAENIVMSARNNATRASFTSTNTTDDSAANVESDVNMADYVQMESDSDMEEPQSASVMSPTSEVFDDFVSAPQNGNDGDLLGHFDQRRGVISSFRNNQNRARHVSSLAANPAKRAQTSEANALQKGRRAAANTPMTPARKNRASQDITGAGIKKVASPLVQKHRRSRGSSLSGIQQTLALDRFGGKAN</sequence>
<evidence type="ECO:0000313" key="2">
    <source>
        <dbReference type="EMBL" id="KAK4493704.1"/>
    </source>
</evidence>
<evidence type="ECO:0008006" key="4">
    <source>
        <dbReference type="Google" id="ProtNLM"/>
    </source>
</evidence>
<feature type="region of interest" description="Disordered" evidence="1">
    <location>
        <begin position="610"/>
        <end position="646"/>
    </location>
</feature>
<evidence type="ECO:0000256" key="1">
    <source>
        <dbReference type="SAM" id="MobiDB-lite"/>
    </source>
</evidence>
<proteinExistence type="predicted"/>
<feature type="region of interest" description="Disordered" evidence="1">
    <location>
        <begin position="657"/>
        <end position="676"/>
    </location>
</feature>
<feature type="compositionally biased region" description="Acidic residues" evidence="1">
    <location>
        <begin position="42"/>
        <end position="64"/>
    </location>
</feature>
<organism evidence="2 3">
    <name type="scientific">Zasmidium cellare</name>
    <name type="common">Wine cellar mold</name>
    <name type="synonym">Racodium cellare</name>
    <dbReference type="NCBI Taxonomy" id="395010"/>
    <lineage>
        <taxon>Eukaryota</taxon>
        <taxon>Fungi</taxon>
        <taxon>Dikarya</taxon>
        <taxon>Ascomycota</taxon>
        <taxon>Pezizomycotina</taxon>
        <taxon>Dothideomycetes</taxon>
        <taxon>Dothideomycetidae</taxon>
        <taxon>Mycosphaerellales</taxon>
        <taxon>Mycosphaerellaceae</taxon>
        <taxon>Zasmidium</taxon>
    </lineage>
</organism>
<evidence type="ECO:0000313" key="3">
    <source>
        <dbReference type="Proteomes" id="UP001305779"/>
    </source>
</evidence>
<feature type="compositionally biased region" description="Polar residues" evidence="1">
    <location>
        <begin position="455"/>
        <end position="473"/>
    </location>
</feature>
<feature type="compositionally biased region" description="Polar residues" evidence="1">
    <location>
        <begin position="388"/>
        <end position="399"/>
    </location>
</feature>
<feature type="compositionally biased region" description="Acidic residues" evidence="1">
    <location>
        <begin position="331"/>
        <end position="343"/>
    </location>
</feature>
<accession>A0ABR0DX11</accession>
<feature type="region of interest" description="Disordered" evidence="1">
    <location>
        <begin position="315"/>
        <end position="343"/>
    </location>
</feature>
<gene>
    <name evidence="2" type="ORF">PRZ48_014889</name>
</gene>
<name>A0ABR0DX11_ZASCE</name>
<feature type="compositionally biased region" description="Polar residues" evidence="1">
    <location>
        <begin position="357"/>
        <end position="373"/>
    </location>
</feature>
<dbReference type="EMBL" id="JAXOVC010000015">
    <property type="protein sequence ID" value="KAK4493704.1"/>
    <property type="molecule type" value="Genomic_DNA"/>
</dbReference>
<feature type="region of interest" description="Disordered" evidence="1">
    <location>
        <begin position="449"/>
        <end position="475"/>
    </location>
</feature>
<reference evidence="2 3" key="1">
    <citation type="journal article" date="2023" name="G3 (Bethesda)">
        <title>A chromosome-level genome assembly of Zasmidium syzygii isolated from banana leaves.</title>
        <authorList>
            <person name="van Westerhoven A.C."/>
            <person name="Mehrabi R."/>
            <person name="Talebi R."/>
            <person name="Steentjes M.B.F."/>
            <person name="Corcolon B."/>
            <person name="Chong P.A."/>
            <person name="Kema G.H.J."/>
            <person name="Seidl M.F."/>
        </authorList>
    </citation>
    <scope>NUCLEOTIDE SEQUENCE [LARGE SCALE GENOMIC DNA]</scope>
    <source>
        <strain evidence="2 3">P124</strain>
    </source>
</reference>
<protein>
    <recommendedName>
        <fullName evidence="4">DNA replication checkpoint mediator MRC1 domain-containing protein</fullName>
    </recommendedName>
</protein>
<feature type="region of interest" description="Disordered" evidence="1">
    <location>
        <begin position="106"/>
        <end position="131"/>
    </location>
</feature>